<keyword evidence="11" id="KW-1185">Reference proteome</keyword>
<dbReference type="SMART" id="SM00175">
    <property type="entry name" value="RAB"/>
    <property type="match status" value="1"/>
</dbReference>
<dbReference type="FunFam" id="3.40.50.300:FF:001129">
    <property type="entry name" value="ras-related protein Rab-44 isoform X2"/>
    <property type="match status" value="1"/>
</dbReference>
<keyword evidence="5" id="KW-0689">Ribosomal protein</keyword>
<dbReference type="GO" id="GO:0005840">
    <property type="term" value="C:ribosome"/>
    <property type="evidence" value="ECO:0007669"/>
    <property type="project" value="UniProtKB-KW"/>
</dbReference>
<comment type="similarity">
    <text evidence="1">Belongs to the universal ribosomal protein uL23 family.</text>
</comment>
<dbReference type="GO" id="GO:0005525">
    <property type="term" value="F:GTP binding"/>
    <property type="evidence" value="ECO:0007669"/>
    <property type="project" value="UniProtKB-KW"/>
</dbReference>
<dbReference type="HAMAP" id="MF_01369_A">
    <property type="entry name" value="Ribosomal_uL23_A"/>
    <property type="match status" value="1"/>
</dbReference>
<accession>A0A8S1WNS3</accession>
<dbReference type="Proteomes" id="UP000683925">
    <property type="component" value="Unassembled WGS sequence"/>
</dbReference>
<keyword evidence="3" id="KW-0547">Nucleotide-binding</keyword>
<sequence length="481" mass="54433">MKQSFQIKSDIQLCFKIVFLGSSSVGKSSIIKRFLKNEFAMKSMSTVGVACESKVITIHNQQVKVQLWDTAGQERYRSLTKNYYRNCDAMVIVYDVSSMKSFNQVNGWIADFEDKCERPAIKMLLGNKIDLNREVGIELGKILSQKQKLLFQEVSAKQNTNIENAMIKLIEILIQTRQIDSGGKVIRRGSLFESKSSSGDMSFSGMSKSTRPVSYKPPEKDVSSSDTSKVQAIRAGGESSQEESPFTSGPLLQQTSPPTIIVTPPDDALVASQDENNNMWLGVSKHKKQSHSVSMPLKLVHPRESETIRDEYFLRQNANQRKKKIQKIILNKMPKGQTTTTQKAQKAAKNARVAKKVIRARTHFQNRFHTAKPLALARKPRFTRLTRQLKPITKGLDFQNVLKHPLITEKDMKKMEDENTMVFYVNQKATKPQIKRAFSKIYEVKVRKVNILNTFGGKKKAYIRLGGENDALNLANKIGII</sequence>
<dbReference type="PROSITE" id="PS51419">
    <property type="entry name" value="RAB"/>
    <property type="match status" value="1"/>
</dbReference>
<dbReference type="GO" id="GO:0006412">
    <property type="term" value="P:translation"/>
    <property type="evidence" value="ECO:0007669"/>
    <property type="project" value="InterPro"/>
</dbReference>
<evidence type="ECO:0000256" key="8">
    <source>
        <dbReference type="ARBA" id="ARBA00023288"/>
    </source>
</evidence>
<dbReference type="FunFam" id="3.30.70.330:FF:000532">
    <property type="entry name" value="50S ribosomal protein L23"/>
    <property type="match status" value="1"/>
</dbReference>
<dbReference type="OrthoDB" id="316848at2759"/>
<dbReference type="InterPro" id="IPR005225">
    <property type="entry name" value="Small_GTP-bd"/>
</dbReference>
<dbReference type="NCBIfam" id="TIGR00231">
    <property type="entry name" value="small_GTP"/>
    <property type="match status" value="1"/>
</dbReference>
<evidence type="ECO:0000256" key="2">
    <source>
        <dbReference type="ARBA" id="ARBA00022730"/>
    </source>
</evidence>
<keyword evidence="2" id="KW-0699">rRNA-binding</keyword>
<dbReference type="PROSITE" id="PS51421">
    <property type="entry name" value="RAS"/>
    <property type="match status" value="1"/>
</dbReference>
<name>A0A8S1WNS3_PAROT</name>
<comment type="caution">
    <text evidence="10">The sequence shown here is derived from an EMBL/GenBank/DDBJ whole genome shotgun (WGS) entry which is preliminary data.</text>
</comment>
<evidence type="ECO:0000313" key="10">
    <source>
        <dbReference type="EMBL" id="CAD8191363.1"/>
    </source>
</evidence>
<dbReference type="NCBIfam" id="NF011118">
    <property type="entry name" value="PRK14548.1"/>
    <property type="match status" value="1"/>
</dbReference>
<dbReference type="GO" id="GO:0019843">
    <property type="term" value="F:rRNA binding"/>
    <property type="evidence" value="ECO:0007669"/>
    <property type="project" value="UniProtKB-KW"/>
</dbReference>
<evidence type="ECO:0000256" key="1">
    <source>
        <dbReference type="ARBA" id="ARBA00006700"/>
    </source>
</evidence>
<keyword evidence="8" id="KW-0449">Lipoprotein</keyword>
<dbReference type="EMBL" id="CAJJDP010000098">
    <property type="protein sequence ID" value="CAD8191363.1"/>
    <property type="molecule type" value="Genomic_DNA"/>
</dbReference>
<dbReference type="GO" id="GO:1990904">
    <property type="term" value="C:ribonucleoprotein complex"/>
    <property type="evidence" value="ECO:0007669"/>
    <property type="project" value="UniProtKB-KW"/>
</dbReference>
<proteinExistence type="inferred from homology"/>
<reference evidence="10" key="1">
    <citation type="submission" date="2021-01" db="EMBL/GenBank/DDBJ databases">
        <authorList>
            <consortium name="Genoscope - CEA"/>
            <person name="William W."/>
        </authorList>
    </citation>
    <scope>NUCLEOTIDE SEQUENCE</scope>
</reference>
<evidence type="ECO:0000256" key="9">
    <source>
        <dbReference type="SAM" id="MobiDB-lite"/>
    </source>
</evidence>
<dbReference type="PANTHER" id="PTHR47977">
    <property type="entry name" value="RAS-RELATED PROTEIN RAB"/>
    <property type="match status" value="1"/>
</dbReference>
<keyword evidence="6" id="KW-0342">GTP-binding</keyword>
<dbReference type="CDD" id="cd00154">
    <property type="entry name" value="Rab"/>
    <property type="match status" value="1"/>
</dbReference>
<evidence type="ECO:0000256" key="5">
    <source>
        <dbReference type="ARBA" id="ARBA00022980"/>
    </source>
</evidence>
<feature type="compositionally biased region" description="Polar residues" evidence="9">
    <location>
        <begin position="238"/>
        <end position="256"/>
    </location>
</feature>
<keyword evidence="7" id="KW-0687">Ribonucleoprotein</keyword>
<dbReference type="InterPro" id="IPR013025">
    <property type="entry name" value="Ribosomal_uL23-like"/>
</dbReference>
<dbReference type="OMA" id="TIRDEYF"/>
<dbReference type="SMART" id="SM00174">
    <property type="entry name" value="RHO"/>
    <property type="match status" value="1"/>
</dbReference>
<evidence type="ECO:0000313" key="11">
    <source>
        <dbReference type="Proteomes" id="UP000683925"/>
    </source>
</evidence>
<dbReference type="InterPro" id="IPR050227">
    <property type="entry name" value="Rab"/>
</dbReference>
<evidence type="ECO:0000256" key="4">
    <source>
        <dbReference type="ARBA" id="ARBA00022884"/>
    </source>
</evidence>
<dbReference type="SMART" id="SM00176">
    <property type="entry name" value="RAN"/>
    <property type="match status" value="1"/>
</dbReference>
<dbReference type="Pfam" id="PF00276">
    <property type="entry name" value="Ribosomal_L23"/>
    <property type="match status" value="1"/>
</dbReference>
<protein>
    <submittedName>
        <fullName evidence="10">Uncharacterized protein</fullName>
    </submittedName>
</protein>
<evidence type="ECO:0000256" key="7">
    <source>
        <dbReference type="ARBA" id="ARBA00023274"/>
    </source>
</evidence>
<dbReference type="GO" id="GO:0003924">
    <property type="term" value="F:GTPase activity"/>
    <property type="evidence" value="ECO:0007669"/>
    <property type="project" value="InterPro"/>
</dbReference>
<dbReference type="SMART" id="SM00173">
    <property type="entry name" value="RAS"/>
    <property type="match status" value="1"/>
</dbReference>
<evidence type="ECO:0000256" key="3">
    <source>
        <dbReference type="ARBA" id="ARBA00022741"/>
    </source>
</evidence>
<feature type="compositionally biased region" description="Low complexity" evidence="9">
    <location>
        <begin position="194"/>
        <end position="209"/>
    </location>
</feature>
<gene>
    <name evidence="10" type="ORF">POCTA_138.1.T0990170</name>
</gene>
<dbReference type="AlphaFoldDB" id="A0A8S1WNS3"/>
<keyword evidence="4" id="KW-0694">RNA-binding</keyword>
<dbReference type="GO" id="GO:0003735">
    <property type="term" value="F:structural constituent of ribosome"/>
    <property type="evidence" value="ECO:0007669"/>
    <property type="project" value="InterPro"/>
</dbReference>
<feature type="region of interest" description="Disordered" evidence="9">
    <location>
        <begin position="194"/>
        <end position="256"/>
    </location>
</feature>
<dbReference type="InterPro" id="IPR001806">
    <property type="entry name" value="Small_GTPase"/>
</dbReference>
<organism evidence="10 11">
    <name type="scientific">Paramecium octaurelia</name>
    <dbReference type="NCBI Taxonomy" id="43137"/>
    <lineage>
        <taxon>Eukaryota</taxon>
        <taxon>Sar</taxon>
        <taxon>Alveolata</taxon>
        <taxon>Ciliophora</taxon>
        <taxon>Intramacronucleata</taxon>
        <taxon>Oligohymenophorea</taxon>
        <taxon>Peniculida</taxon>
        <taxon>Parameciidae</taxon>
        <taxon>Paramecium</taxon>
    </lineage>
</organism>
<evidence type="ECO:0000256" key="6">
    <source>
        <dbReference type="ARBA" id="ARBA00023134"/>
    </source>
</evidence>
<dbReference type="Pfam" id="PF00071">
    <property type="entry name" value="Ras"/>
    <property type="match status" value="1"/>
</dbReference>